<accession>Q602Z4</accession>
<reference evidence="1 2" key="1">
    <citation type="journal article" date="2004" name="PLoS Biol.">
        <title>Genomic insights into methanotrophy: the complete genome sequence of Methylococcus capsulatus (Bath).</title>
        <authorList>
            <person name="Ward N.L."/>
            <person name="Larsen O."/>
            <person name="Sakwa J."/>
            <person name="Bruseth L."/>
            <person name="Khouri H.M."/>
            <person name="Durkin A.S."/>
            <person name="Dimitrov G."/>
            <person name="Jiang L."/>
            <person name="Scanlan D."/>
            <person name="Kang K.H."/>
            <person name="Lewis M.R."/>
            <person name="Nelson K.E."/>
            <person name="Methe B.A."/>
            <person name="Wu M."/>
            <person name="Heidelberg J.F."/>
            <person name="Paulsen I.T."/>
            <person name="Fouts D.E."/>
            <person name="Ravel J."/>
            <person name="Tettelin H."/>
            <person name="Ren Q."/>
            <person name="Read T.D."/>
            <person name="DeBoy R.T."/>
            <person name="Seshadri R."/>
            <person name="Salzberg S.L."/>
            <person name="Jensen H.B."/>
            <person name="Birkeland N.K."/>
            <person name="Nelson W.C."/>
            <person name="Dodson R.J."/>
            <person name="Grindhaug S.H."/>
            <person name="Holt I.E."/>
            <person name="Eidhammer I."/>
            <person name="Jonasen I."/>
            <person name="Vanaken S."/>
            <person name="Utterback T.R."/>
            <person name="Feldblyum T.V."/>
            <person name="Fraser C.M."/>
            <person name="Lillehaug J.R."/>
            <person name="Eisen J.A."/>
        </authorList>
    </citation>
    <scope>NUCLEOTIDE SEQUENCE [LARGE SCALE GENOMIC DNA]</scope>
    <source>
        <strain evidence="2">ATCC 33009 / NCIMB 11132 / Bath</strain>
    </source>
</reference>
<dbReference type="GeneID" id="88225286"/>
<gene>
    <name evidence="1" type="ordered locus">MCA2913</name>
</gene>
<dbReference type="KEGG" id="mca:MCA2913"/>
<evidence type="ECO:0000313" key="2">
    <source>
        <dbReference type="Proteomes" id="UP000006821"/>
    </source>
</evidence>
<dbReference type="eggNOG" id="COG3499">
    <property type="taxonomic scope" value="Bacteria"/>
</dbReference>
<proteinExistence type="predicted"/>
<dbReference type="RefSeq" id="WP_010962108.1">
    <property type="nucleotide sequence ID" value="NC_002977.6"/>
</dbReference>
<name>Q602Z4_METCA</name>
<evidence type="ECO:0000313" key="1">
    <source>
        <dbReference type="EMBL" id="AAU91014.1"/>
    </source>
</evidence>
<dbReference type="AlphaFoldDB" id="Q602Z4"/>
<protein>
    <submittedName>
        <fullName evidence="1">Conserved domain protein</fullName>
    </submittedName>
</protein>
<organism evidence="1 2">
    <name type="scientific">Methylococcus capsulatus (strain ATCC 33009 / NCIMB 11132 / Bath)</name>
    <dbReference type="NCBI Taxonomy" id="243233"/>
    <lineage>
        <taxon>Bacteria</taxon>
        <taxon>Pseudomonadati</taxon>
        <taxon>Pseudomonadota</taxon>
        <taxon>Gammaproteobacteria</taxon>
        <taxon>Methylococcales</taxon>
        <taxon>Methylococcaceae</taxon>
        <taxon>Methylococcus</taxon>
    </lineage>
</organism>
<dbReference type="EMBL" id="AE017282">
    <property type="protein sequence ID" value="AAU91014.1"/>
    <property type="molecule type" value="Genomic_DNA"/>
</dbReference>
<dbReference type="InterPro" id="IPR009734">
    <property type="entry name" value="Myoviridae_GpU"/>
</dbReference>
<dbReference type="STRING" id="243233.MCA2913"/>
<dbReference type="Pfam" id="PF06995">
    <property type="entry name" value="Phage_P2_GpU"/>
    <property type="match status" value="1"/>
</dbReference>
<sequence>MSYLQLGNVQLDLITWLGGFEAGYGYAYASHDIIEGKSHLQWTGDQLETRALSAQLHARFCDPRAEFEKLKTAASRHNALAMFFANGTYEGRFVIEELQRTLERTDRFGNVYLMQVRIQLKEWAEPTSSSLAGSLNANARAQAEAIAENAPARQLKDPSFGPTASQVRLKELAAKYDTFTRQPVPGLIR</sequence>
<dbReference type="Proteomes" id="UP000006821">
    <property type="component" value="Chromosome"/>
</dbReference>
<dbReference type="HOGENOM" id="CLU_119949_0_0_6"/>